<evidence type="ECO:0000313" key="3">
    <source>
        <dbReference type="Proteomes" id="UP000011526"/>
    </source>
</evidence>
<dbReference type="AlphaFoldDB" id="M0EI17"/>
<dbReference type="Proteomes" id="UP000011526">
    <property type="component" value="Unassembled WGS sequence"/>
</dbReference>
<feature type="domain" description="ArnR1-like winged helix-turn-helix" evidence="1">
    <location>
        <begin position="19"/>
        <end position="70"/>
    </location>
</feature>
<accession>M0EI17</accession>
<evidence type="ECO:0000259" key="1">
    <source>
        <dbReference type="Pfam" id="PF14947"/>
    </source>
</evidence>
<dbReference type="InterPro" id="IPR036390">
    <property type="entry name" value="WH_DNA-bd_sf"/>
</dbReference>
<dbReference type="InterPro" id="IPR038723">
    <property type="entry name" value="ArnR1-like_HTH"/>
</dbReference>
<dbReference type="SUPFAM" id="SSF46785">
    <property type="entry name" value="Winged helix' DNA-binding domain"/>
    <property type="match status" value="1"/>
</dbReference>
<sequence>MTRSDYYILEAMADPEILHVQSPTILAYNLDISRPYVSNRLGELVERGFVEKVEDGKYRITEEGRQILSQE</sequence>
<name>M0EI17_9EURY</name>
<gene>
    <name evidence="2" type="ORF">C465_13053</name>
</gene>
<dbReference type="InterPro" id="IPR036388">
    <property type="entry name" value="WH-like_DNA-bd_sf"/>
</dbReference>
<dbReference type="Pfam" id="PF14947">
    <property type="entry name" value="HTH_45"/>
    <property type="match status" value="1"/>
</dbReference>
<dbReference type="Gene3D" id="1.10.10.10">
    <property type="entry name" value="Winged helix-like DNA-binding domain superfamily/Winged helix DNA-binding domain"/>
    <property type="match status" value="1"/>
</dbReference>
<organism evidence="2 3">
    <name type="scientific">Halorubrum distributum JCM 9100</name>
    <dbReference type="NCBI Taxonomy" id="1227467"/>
    <lineage>
        <taxon>Archaea</taxon>
        <taxon>Methanobacteriati</taxon>
        <taxon>Methanobacteriota</taxon>
        <taxon>Stenosarchaea group</taxon>
        <taxon>Halobacteria</taxon>
        <taxon>Halobacteriales</taxon>
        <taxon>Haloferacaceae</taxon>
        <taxon>Halorubrum</taxon>
        <taxon>Halorubrum distributum group</taxon>
    </lineage>
</organism>
<comment type="caution">
    <text evidence="2">The sequence shown here is derived from an EMBL/GenBank/DDBJ whole genome shotgun (WGS) entry which is preliminary data.</text>
</comment>
<dbReference type="EMBL" id="AOJM01000072">
    <property type="protein sequence ID" value="ELZ46034.1"/>
    <property type="molecule type" value="Genomic_DNA"/>
</dbReference>
<keyword evidence="3" id="KW-1185">Reference proteome</keyword>
<proteinExistence type="predicted"/>
<protein>
    <submittedName>
        <fullName evidence="2">PhiH1 repressor-like protein</fullName>
    </submittedName>
</protein>
<evidence type="ECO:0000313" key="2">
    <source>
        <dbReference type="EMBL" id="ELZ46034.1"/>
    </source>
</evidence>
<reference evidence="2 3" key="1">
    <citation type="journal article" date="2014" name="PLoS Genet.">
        <title>Phylogenetically driven sequencing of extremely halophilic archaea reveals strategies for static and dynamic osmo-response.</title>
        <authorList>
            <person name="Becker E.A."/>
            <person name="Seitzer P.M."/>
            <person name="Tritt A."/>
            <person name="Larsen D."/>
            <person name="Krusor M."/>
            <person name="Yao A.I."/>
            <person name="Wu D."/>
            <person name="Madern D."/>
            <person name="Eisen J.A."/>
            <person name="Darling A.E."/>
            <person name="Facciotti M.T."/>
        </authorList>
    </citation>
    <scope>NUCLEOTIDE SEQUENCE [LARGE SCALE GENOMIC DNA]</scope>
    <source>
        <strain evidence="2 3">JCM 9100</strain>
    </source>
</reference>